<dbReference type="Proteomes" id="UP001066276">
    <property type="component" value="Chromosome 10"/>
</dbReference>
<reference evidence="1" key="1">
    <citation type="journal article" date="2022" name="bioRxiv">
        <title>Sequencing and chromosome-scale assembly of the giantPleurodeles waltlgenome.</title>
        <authorList>
            <person name="Brown T."/>
            <person name="Elewa A."/>
            <person name="Iarovenko S."/>
            <person name="Subramanian E."/>
            <person name="Araus A.J."/>
            <person name="Petzold A."/>
            <person name="Susuki M."/>
            <person name="Suzuki K.-i.T."/>
            <person name="Hayashi T."/>
            <person name="Toyoda A."/>
            <person name="Oliveira C."/>
            <person name="Osipova E."/>
            <person name="Leigh N.D."/>
            <person name="Simon A."/>
            <person name="Yun M.H."/>
        </authorList>
    </citation>
    <scope>NUCLEOTIDE SEQUENCE</scope>
    <source>
        <strain evidence="1">20211129_DDA</strain>
        <tissue evidence="1">Liver</tissue>
    </source>
</reference>
<evidence type="ECO:0000313" key="1">
    <source>
        <dbReference type="EMBL" id="KAJ1097611.1"/>
    </source>
</evidence>
<organism evidence="1 2">
    <name type="scientific">Pleurodeles waltl</name>
    <name type="common">Iberian ribbed newt</name>
    <dbReference type="NCBI Taxonomy" id="8319"/>
    <lineage>
        <taxon>Eukaryota</taxon>
        <taxon>Metazoa</taxon>
        <taxon>Chordata</taxon>
        <taxon>Craniata</taxon>
        <taxon>Vertebrata</taxon>
        <taxon>Euteleostomi</taxon>
        <taxon>Amphibia</taxon>
        <taxon>Batrachia</taxon>
        <taxon>Caudata</taxon>
        <taxon>Salamandroidea</taxon>
        <taxon>Salamandridae</taxon>
        <taxon>Pleurodelinae</taxon>
        <taxon>Pleurodeles</taxon>
    </lineage>
</organism>
<gene>
    <name evidence="1" type="ORF">NDU88_002728</name>
</gene>
<accession>A0AAV7M1H3</accession>
<keyword evidence="2" id="KW-1185">Reference proteome</keyword>
<dbReference type="EMBL" id="JANPWB010000014">
    <property type="protein sequence ID" value="KAJ1097611.1"/>
    <property type="molecule type" value="Genomic_DNA"/>
</dbReference>
<proteinExistence type="predicted"/>
<dbReference type="AlphaFoldDB" id="A0AAV7M1H3"/>
<name>A0AAV7M1H3_PLEWA</name>
<sequence length="150" mass="17235">MNQSLRKLVRITLRPATTTILPRKAHRRPVLRKRVGHREERKEQRLLILDMERNLNANPGYGKRCKPKEKGQQAGAERTCEGLRAVPAVISKKQLLLGVIRQTRHKPSWKHEIPGLRAPGKLSMRARPPLPFPKEALEMPRQRLICITGL</sequence>
<evidence type="ECO:0000313" key="2">
    <source>
        <dbReference type="Proteomes" id="UP001066276"/>
    </source>
</evidence>
<comment type="caution">
    <text evidence="1">The sequence shown here is derived from an EMBL/GenBank/DDBJ whole genome shotgun (WGS) entry which is preliminary data.</text>
</comment>
<protein>
    <submittedName>
        <fullName evidence="1">Uncharacterized protein</fullName>
    </submittedName>
</protein>